<feature type="region of interest" description="Disordered" evidence="1">
    <location>
        <begin position="74"/>
        <end position="114"/>
    </location>
</feature>
<dbReference type="AlphaFoldDB" id="A0A132BUJ4"/>
<gene>
    <name evidence="2" type="ORF">TRIHO_30780</name>
</gene>
<comment type="caution">
    <text evidence="2">The sequence shown here is derived from an EMBL/GenBank/DDBJ whole genome shotgun (WGS) entry which is preliminary data.</text>
</comment>
<keyword evidence="3" id="KW-1185">Reference proteome</keyword>
<organism evidence="2 3">
    <name type="scientific">Tritonibacter horizontis</name>
    <dbReference type="NCBI Taxonomy" id="1768241"/>
    <lineage>
        <taxon>Bacteria</taxon>
        <taxon>Pseudomonadati</taxon>
        <taxon>Pseudomonadota</taxon>
        <taxon>Alphaproteobacteria</taxon>
        <taxon>Rhodobacterales</taxon>
        <taxon>Paracoccaceae</taxon>
        <taxon>Tritonibacter</taxon>
    </lineage>
</organism>
<feature type="compositionally biased region" description="Low complexity" evidence="1">
    <location>
        <begin position="89"/>
        <end position="100"/>
    </location>
</feature>
<feature type="compositionally biased region" description="Basic and acidic residues" evidence="1">
    <location>
        <begin position="104"/>
        <end position="114"/>
    </location>
</feature>
<dbReference type="Proteomes" id="UP000068382">
    <property type="component" value="Unassembled WGS sequence"/>
</dbReference>
<protein>
    <submittedName>
        <fullName evidence="2">Uncharacterized protein</fullName>
    </submittedName>
</protein>
<dbReference type="EMBL" id="LPUY01000079">
    <property type="protein sequence ID" value="KUP92059.1"/>
    <property type="molecule type" value="Genomic_DNA"/>
</dbReference>
<sequence>MSRPFHVRLPVWQFFASRPLPLRRSQTGLPTARILCGAALGTLVALTACTRIPQLEDRLPPELAGEPYPDLLPLGTALAAHPSPQQGGAALSDSLDSRAAQLRKRAEALRRRTP</sequence>
<reference evidence="2 3" key="1">
    <citation type="submission" date="2015-12" db="EMBL/GenBank/DDBJ databases">
        <title>Genome sequence of the marine Rhodobacteraceae strain O3.65, Candidatus Tritonibacter horizontis.</title>
        <authorList>
            <person name="Poehlein A."/>
            <person name="Giebel H.A."/>
            <person name="Voget S."/>
            <person name="Brinkhoff T."/>
        </authorList>
    </citation>
    <scope>NUCLEOTIDE SEQUENCE [LARGE SCALE GENOMIC DNA]</scope>
    <source>
        <strain evidence="2 3">O3.65</strain>
    </source>
</reference>
<evidence type="ECO:0000313" key="3">
    <source>
        <dbReference type="Proteomes" id="UP000068382"/>
    </source>
</evidence>
<accession>A0A132BUJ4</accession>
<proteinExistence type="predicted"/>
<name>A0A132BUJ4_9RHOB</name>
<evidence type="ECO:0000256" key="1">
    <source>
        <dbReference type="SAM" id="MobiDB-lite"/>
    </source>
</evidence>
<dbReference type="RefSeq" id="WP_232367798.1">
    <property type="nucleotide sequence ID" value="NZ_LPUY01000079.1"/>
</dbReference>
<evidence type="ECO:0000313" key="2">
    <source>
        <dbReference type="EMBL" id="KUP92059.1"/>
    </source>
</evidence>